<dbReference type="AlphaFoldDB" id="A0A914QHF2"/>
<organism evidence="1 2">
    <name type="scientific">Panagrolaimus davidi</name>
    <dbReference type="NCBI Taxonomy" id="227884"/>
    <lineage>
        <taxon>Eukaryota</taxon>
        <taxon>Metazoa</taxon>
        <taxon>Ecdysozoa</taxon>
        <taxon>Nematoda</taxon>
        <taxon>Chromadorea</taxon>
        <taxon>Rhabditida</taxon>
        <taxon>Tylenchina</taxon>
        <taxon>Panagrolaimomorpha</taxon>
        <taxon>Panagrolaimoidea</taxon>
        <taxon>Panagrolaimidae</taxon>
        <taxon>Panagrolaimus</taxon>
    </lineage>
</organism>
<name>A0A914QHF2_9BILA</name>
<evidence type="ECO:0000313" key="1">
    <source>
        <dbReference type="Proteomes" id="UP000887578"/>
    </source>
</evidence>
<reference evidence="2" key="1">
    <citation type="submission" date="2022-11" db="UniProtKB">
        <authorList>
            <consortium name="WormBaseParasite"/>
        </authorList>
    </citation>
    <scope>IDENTIFICATION</scope>
</reference>
<sequence length="125" mass="14396">MTNTLPKIYYKASLYIPKVPTVGKEEYLTSIVFEKNCKFASILDFNDLHILRKLADEYNYAVVYFNSNGIISVSPDTIAEFRYYKKLSVFENKKIHAFAENLLVSTKSNNSEDGESVEEETETQM</sequence>
<dbReference type="Proteomes" id="UP000887578">
    <property type="component" value="Unplaced"/>
</dbReference>
<protein>
    <submittedName>
        <fullName evidence="2">Uncharacterized protein</fullName>
    </submittedName>
</protein>
<proteinExistence type="predicted"/>
<dbReference type="WBParaSite" id="PDA_v2.g31467.t1">
    <property type="protein sequence ID" value="PDA_v2.g31467.t1"/>
    <property type="gene ID" value="PDA_v2.g31467"/>
</dbReference>
<keyword evidence="1" id="KW-1185">Reference proteome</keyword>
<accession>A0A914QHF2</accession>
<evidence type="ECO:0000313" key="2">
    <source>
        <dbReference type="WBParaSite" id="PDA_v2.g31467.t1"/>
    </source>
</evidence>